<accession>A0AAV7HYI5</accession>
<feature type="region of interest" description="Disordered" evidence="1">
    <location>
        <begin position="110"/>
        <end position="148"/>
    </location>
</feature>
<evidence type="ECO:0000313" key="3">
    <source>
        <dbReference type="Proteomes" id="UP000826195"/>
    </source>
</evidence>
<evidence type="ECO:0000313" key="2">
    <source>
        <dbReference type="EMBL" id="KAH0535099.1"/>
    </source>
</evidence>
<dbReference type="Proteomes" id="UP000826195">
    <property type="component" value="Unassembled WGS sequence"/>
</dbReference>
<dbReference type="AlphaFoldDB" id="A0AAV7HYI5"/>
<protein>
    <submittedName>
        <fullName evidence="2">Uncharacterized protein</fullName>
    </submittedName>
</protein>
<organism evidence="2 3">
    <name type="scientific">Cotesia glomerata</name>
    <name type="common">Lepidopteran parasitic wasp</name>
    <name type="synonym">Apanteles glomeratus</name>
    <dbReference type="NCBI Taxonomy" id="32391"/>
    <lineage>
        <taxon>Eukaryota</taxon>
        <taxon>Metazoa</taxon>
        <taxon>Ecdysozoa</taxon>
        <taxon>Arthropoda</taxon>
        <taxon>Hexapoda</taxon>
        <taxon>Insecta</taxon>
        <taxon>Pterygota</taxon>
        <taxon>Neoptera</taxon>
        <taxon>Endopterygota</taxon>
        <taxon>Hymenoptera</taxon>
        <taxon>Apocrita</taxon>
        <taxon>Ichneumonoidea</taxon>
        <taxon>Braconidae</taxon>
        <taxon>Microgastrinae</taxon>
        <taxon>Cotesia</taxon>
    </lineage>
</organism>
<name>A0AAV7HYI5_COTGL</name>
<gene>
    <name evidence="2" type="ORF">KQX54_013403</name>
</gene>
<feature type="compositionally biased region" description="Low complexity" evidence="1">
    <location>
        <begin position="128"/>
        <end position="148"/>
    </location>
</feature>
<evidence type="ECO:0000256" key="1">
    <source>
        <dbReference type="SAM" id="MobiDB-lite"/>
    </source>
</evidence>
<dbReference type="EMBL" id="JAHXZJ010002982">
    <property type="protein sequence ID" value="KAH0535099.1"/>
    <property type="molecule type" value="Genomic_DNA"/>
</dbReference>
<comment type="caution">
    <text evidence="2">The sequence shown here is derived from an EMBL/GenBank/DDBJ whole genome shotgun (WGS) entry which is preliminary data.</text>
</comment>
<sequence>MAKKCFLCDSDDGIIDFDDETFKNCALKLAFRKKKNFKYNFVELPSVSLQFVGYHTTCYKKVTVLNKKYNEEFLKFIAEYTHTDVSTTEEEPQQLNPSVDSCATVAEDETSNVEDLPQTSGGFDKEQSTSTASTSTATTSTASTSTATTSTASTSSTIICLFCDHSQKRCGKKLVNLTFPKGDKVPLQIKNIAENLSDSEILSKLQHQTIAYHLPCYALYQSKNKRSTEEYRFHV</sequence>
<keyword evidence="3" id="KW-1185">Reference proteome</keyword>
<proteinExistence type="predicted"/>
<reference evidence="2 3" key="1">
    <citation type="journal article" date="2021" name="J. Hered.">
        <title>A chromosome-level genome assembly of the parasitoid wasp, Cotesia glomerata (Hymenoptera: Braconidae).</title>
        <authorList>
            <person name="Pinto B.J."/>
            <person name="Weis J.J."/>
            <person name="Gamble T."/>
            <person name="Ode P.J."/>
            <person name="Paul R."/>
            <person name="Zaspel J.M."/>
        </authorList>
    </citation>
    <scope>NUCLEOTIDE SEQUENCE [LARGE SCALE GENOMIC DNA]</scope>
    <source>
        <strain evidence="2">CgM1</strain>
    </source>
</reference>